<organism evidence="6 7">
    <name type="scientific">Halalkalibacter hemicellulosilyticusJCM 9152</name>
    <dbReference type="NCBI Taxonomy" id="1236971"/>
    <lineage>
        <taxon>Bacteria</taxon>
        <taxon>Bacillati</taxon>
        <taxon>Bacillota</taxon>
        <taxon>Bacilli</taxon>
        <taxon>Bacillales</taxon>
        <taxon>Bacillaceae</taxon>
        <taxon>Halalkalibacter</taxon>
    </lineage>
</organism>
<evidence type="ECO:0000256" key="4">
    <source>
        <dbReference type="RuleBase" id="RU361161"/>
    </source>
</evidence>
<evidence type="ECO:0000259" key="5">
    <source>
        <dbReference type="PROSITE" id="PS50057"/>
    </source>
</evidence>
<dbReference type="InterPro" id="IPR036881">
    <property type="entry name" value="Glyco_hydro_3_C_sf"/>
</dbReference>
<dbReference type="SUPFAM" id="SSF51445">
    <property type="entry name" value="(Trans)glycosidases"/>
    <property type="match status" value="1"/>
</dbReference>
<dbReference type="PANTHER" id="PTHR42721:SF3">
    <property type="entry name" value="BETA-D-XYLOSIDASE 5-RELATED"/>
    <property type="match status" value="1"/>
</dbReference>
<dbReference type="Gene3D" id="3.20.20.300">
    <property type="entry name" value="Glycoside hydrolase, family 3, N-terminal domain"/>
    <property type="match status" value="1"/>
</dbReference>
<sequence>MARQFEYPFQNPALLIEERVHDLVSRFTLDEKIALMHQYQPEIRRLGIKAHKQGTEAAHGIAWLGEATVFPQNIGLSHTWNPQLMKQIGSVIGDEARVFYQKDPVVNGLTLWAPTVDLERDPRWGRTEEAYGEDPTLVGKLATELVKGMQGDHPVYLKSVATLKHFLGNNNELDRSKCSASIDPRNMYEYYLKAFEPIFVEGKAKSMMTAYNSINGTPALLHPYVNKLVKEKWNMDGFIVSDAGDVLGIARDHHYYDNHAEGIADTIKSGIDSITEDDKEESLEAIREALKQGLLEEGDLDTALRNAFRVRFWLGEFDPELNPYANIPESKLLAKEHQELSYQAAKEQVVLLKNENETLPVQSSKLNNVAVLGPLCNEVYVDWYSGTPSYRVTPFDGIQNKLKEQNIFLHEGYKLIKIRSKRTGAYIEIDEKDGNTLISTKQSVGAEIFQLTDWGCGSQTLKSTTTGKFVTTGDECLAATSEEARGWFVKELYTLHDEEGVIRLTSWDGQPVCVGEDGRLFATEGKVEKGNFYEIEVVEDGLKEAVKAASEADTAIVFVGNSPFINGKETIDRDDIILPPEQEQLIRSVREVNENTIVVIVSSYPYAVNWADEHVPAILYSSHAGPELGTAIADVLFGDYNPAGRLSMTWYRSAEQLPNIMDYDIIKGKRTYQYFDGDVLYPFGHGLSYTSFNYSDLHLSNKEINRDSTLEVTCLVENTGELDGEEVVQLYVRANQSRITRPIKTLKEFERLNVKQGEKRTVTFKLPIKELAIWDVVSESYKVETGEYTIMVGSSSAVLPLQAAIHVQGDVLDNRTCTNRVKAFNYDDYASVYLDEGENREYCVRTNNEFGWVSFKHCELSRSLSKWTVKAHAQAHAELQLRVGCFDGELLATIEVEENTDWQELRTTISNNNKLTEKDDIYVILKGDVQLSWFQLA</sequence>
<dbReference type="InterPro" id="IPR026891">
    <property type="entry name" value="Fn3-like"/>
</dbReference>
<accession>W4QCK9</accession>
<dbReference type="GO" id="GO:0030246">
    <property type="term" value="F:carbohydrate binding"/>
    <property type="evidence" value="ECO:0007669"/>
    <property type="project" value="InterPro"/>
</dbReference>
<evidence type="ECO:0000313" key="7">
    <source>
        <dbReference type="Proteomes" id="UP000018895"/>
    </source>
</evidence>
<dbReference type="Gene3D" id="2.60.40.10">
    <property type="entry name" value="Immunoglobulins"/>
    <property type="match status" value="1"/>
</dbReference>
<dbReference type="InterPro" id="IPR002772">
    <property type="entry name" value="Glyco_hydro_3_C"/>
</dbReference>
<reference evidence="6" key="1">
    <citation type="journal article" date="2014" name="Genome Announc.">
        <title>Draft Genome Sequences of Three Alkaliphilic Bacillus Strains, Bacillus wakoensis JCM 9140T, Bacillus akibai JCM 9157T, and Bacillus hemicellulosilyticus JCM 9152T.</title>
        <authorList>
            <person name="Yuki M."/>
            <person name="Oshima K."/>
            <person name="Suda W."/>
            <person name="Oshida Y."/>
            <person name="Kitamura K."/>
            <person name="Iida T."/>
            <person name="Hattori M."/>
            <person name="Ohkuma M."/>
        </authorList>
    </citation>
    <scope>NUCLEOTIDE SEQUENCE [LARGE SCALE GENOMIC DNA]</scope>
    <source>
        <strain evidence="6">JCM 9152</strain>
    </source>
</reference>
<dbReference type="RefSeq" id="WP_035340376.1">
    <property type="nucleotide sequence ID" value="NZ_BAUU01000003.1"/>
</dbReference>
<dbReference type="Gene3D" id="2.60.120.380">
    <property type="match status" value="1"/>
</dbReference>
<dbReference type="AlphaFoldDB" id="W4QCK9"/>
<keyword evidence="4" id="KW-0326">Glycosidase</keyword>
<dbReference type="Pfam" id="PF14310">
    <property type="entry name" value="Fn3-like"/>
    <property type="match status" value="1"/>
</dbReference>
<keyword evidence="3 4" id="KW-0378">Hydrolase</keyword>
<dbReference type="InterPro" id="IPR000299">
    <property type="entry name" value="FERM_domain"/>
</dbReference>
<name>W4QCK9_9BACI</name>
<dbReference type="OrthoDB" id="9805821at2"/>
<dbReference type="SMART" id="SM01217">
    <property type="entry name" value="Fn3_like"/>
    <property type="match status" value="1"/>
</dbReference>
<protein>
    <submittedName>
        <fullName evidence="6">Beta-glucosidase</fullName>
    </submittedName>
</protein>
<dbReference type="InterPro" id="IPR013783">
    <property type="entry name" value="Ig-like_fold"/>
</dbReference>
<dbReference type="InterPro" id="IPR017853">
    <property type="entry name" value="GH"/>
</dbReference>
<dbReference type="CDD" id="cd04084">
    <property type="entry name" value="CBM6_xylanase-like"/>
    <property type="match status" value="1"/>
</dbReference>
<keyword evidence="7" id="KW-1185">Reference proteome</keyword>
<feature type="domain" description="FERM" evidence="5">
    <location>
        <begin position="879"/>
        <end position="937"/>
    </location>
</feature>
<dbReference type="STRING" id="1236971.JCM9152_455"/>
<evidence type="ECO:0000313" key="6">
    <source>
        <dbReference type="EMBL" id="GAE29114.1"/>
    </source>
</evidence>
<dbReference type="GO" id="GO:0008422">
    <property type="term" value="F:beta-glucosidase activity"/>
    <property type="evidence" value="ECO:0007669"/>
    <property type="project" value="UniProtKB-ARBA"/>
</dbReference>
<evidence type="ECO:0000256" key="3">
    <source>
        <dbReference type="ARBA" id="ARBA00022801"/>
    </source>
</evidence>
<dbReference type="SUPFAM" id="SSF49785">
    <property type="entry name" value="Galactose-binding domain-like"/>
    <property type="match status" value="1"/>
</dbReference>
<dbReference type="SUPFAM" id="SSF52279">
    <property type="entry name" value="Beta-D-glucan exohydrolase, C-terminal domain"/>
    <property type="match status" value="1"/>
</dbReference>
<dbReference type="InterPro" id="IPR019800">
    <property type="entry name" value="Glyco_hydro_3_AS"/>
</dbReference>
<comment type="caution">
    <text evidence="6">The sequence shown here is derived from an EMBL/GenBank/DDBJ whole genome shotgun (WGS) entry which is preliminary data.</text>
</comment>
<comment type="similarity">
    <text evidence="1 4">Belongs to the glycosyl hydrolase 3 family.</text>
</comment>
<dbReference type="Gene3D" id="2.60.120.260">
    <property type="entry name" value="Galactose-binding domain-like"/>
    <property type="match status" value="1"/>
</dbReference>
<keyword evidence="2" id="KW-0732">Signal</keyword>
<dbReference type="InterPro" id="IPR001764">
    <property type="entry name" value="Glyco_hydro_3_N"/>
</dbReference>
<dbReference type="PANTHER" id="PTHR42721">
    <property type="entry name" value="SUGAR HYDROLASE-RELATED"/>
    <property type="match status" value="1"/>
</dbReference>
<evidence type="ECO:0000256" key="1">
    <source>
        <dbReference type="ARBA" id="ARBA00005336"/>
    </source>
</evidence>
<dbReference type="FunFam" id="2.60.40.10:FF:000495">
    <property type="entry name" value="Periplasmic beta-glucosidase"/>
    <property type="match status" value="1"/>
</dbReference>
<dbReference type="GO" id="GO:0045493">
    <property type="term" value="P:xylan catabolic process"/>
    <property type="evidence" value="ECO:0007669"/>
    <property type="project" value="InterPro"/>
</dbReference>
<dbReference type="EMBL" id="BAUU01000003">
    <property type="protein sequence ID" value="GAE29114.1"/>
    <property type="molecule type" value="Genomic_DNA"/>
</dbReference>
<gene>
    <name evidence="6" type="ORF">JCM9152_455</name>
</gene>
<dbReference type="InterPro" id="IPR008979">
    <property type="entry name" value="Galactose-bd-like_sf"/>
</dbReference>
<dbReference type="GO" id="GO:0009044">
    <property type="term" value="F:xylan 1,4-beta-xylosidase activity"/>
    <property type="evidence" value="ECO:0007669"/>
    <property type="project" value="InterPro"/>
</dbReference>
<proteinExistence type="inferred from homology"/>
<dbReference type="Pfam" id="PF00933">
    <property type="entry name" value="Glyco_hydro_3"/>
    <property type="match status" value="1"/>
</dbReference>
<dbReference type="GO" id="GO:0046556">
    <property type="term" value="F:alpha-L-arabinofuranosidase activity"/>
    <property type="evidence" value="ECO:0007669"/>
    <property type="project" value="TreeGrafter"/>
</dbReference>
<dbReference type="InterPro" id="IPR044993">
    <property type="entry name" value="BXL"/>
</dbReference>
<dbReference type="InterPro" id="IPR036962">
    <property type="entry name" value="Glyco_hydro_3_N_sf"/>
</dbReference>
<dbReference type="PROSITE" id="PS00775">
    <property type="entry name" value="GLYCOSYL_HYDROL_F3"/>
    <property type="match status" value="1"/>
</dbReference>
<dbReference type="GO" id="GO:0031222">
    <property type="term" value="P:arabinan catabolic process"/>
    <property type="evidence" value="ECO:0007669"/>
    <property type="project" value="TreeGrafter"/>
</dbReference>
<dbReference type="Proteomes" id="UP000018895">
    <property type="component" value="Unassembled WGS sequence"/>
</dbReference>
<dbReference type="Gene3D" id="3.40.50.1700">
    <property type="entry name" value="Glycoside hydrolase family 3 C-terminal domain"/>
    <property type="match status" value="1"/>
</dbReference>
<dbReference type="Pfam" id="PF01915">
    <property type="entry name" value="Glyco_hydro_3_C"/>
    <property type="match status" value="1"/>
</dbReference>
<dbReference type="PRINTS" id="PR00133">
    <property type="entry name" value="GLHYDRLASE3"/>
</dbReference>
<dbReference type="PROSITE" id="PS50057">
    <property type="entry name" value="FERM_3"/>
    <property type="match status" value="1"/>
</dbReference>
<dbReference type="CDD" id="cd23343">
    <property type="entry name" value="beta-trefoil_FSCN_BglX-like"/>
    <property type="match status" value="1"/>
</dbReference>
<evidence type="ECO:0000256" key="2">
    <source>
        <dbReference type="ARBA" id="ARBA00022729"/>
    </source>
</evidence>
<dbReference type="InterPro" id="IPR005084">
    <property type="entry name" value="CBM6"/>
</dbReference>
<dbReference type="Pfam" id="PF03422">
    <property type="entry name" value="CBM_6"/>
    <property type="match status" value="1"/>
</dbReference>